<dbReference type="InterPro" id="IPR015943">
    <property type="entry name" value="WD40/YVTN_repeat-like_dom_sf"/>
</dbReference>
<dbReference type="SMART" id="SM00460">
    <property type="entry name" value="TGc"/>
    <property type="match status" value="1"/>
</dbReference>
<evidence type="ECO:0000313" key="3">
    <source>
        <dbReference type="EMBL" id="MFG3816628.1"/>
    </source>
</evidence>
<keyword evidence="4" id="KW-1185">Reference proteome</keyword>
<feature type="region of interest" description="Disordered" evidence="1">
    <location>
        <begin position="1"/>
        <end position="33"/>
    </location>
</feature>
<dbReference type="InterPro" id="IPR038765">
    <property type="entry name" value="Papain-like_cys_pep_sf"/>
</dbReference>
<dbReference type="EMBL" id="JAZAQF010000016">
    <property type="protein sequence ID" value="MFG3816628.1"/>
    <property type="molecule type" value="Genomic_DNA"/>
</dbReference>
<feature type="compositionally biased region" description="Polar residues" evidence="1">
    <location>
        <begin position="1"/>
        <end position="10"/>
    </location>
</feature>
<reference evidence="4" key="1">
    <citation type="journal article" date="2024" name="Algal Res.">
        <title>Biochemical, toxicological and genomic investigation of a high-biomass producing Limnothrix strain isolated from Italian shallow drinking water reservoir.</title>
        <authorList>
            <person name="Simonazzi M."/>
            <person name="Shishido T.K."/>
            <person name="Delbaje E."/>
            <person name="Wahlsten M."/>
            <person name="Fewer D.P."/>
            <person name="Sivonen K."/>
            <person name="Pezzolesi L."/>
            <person name="Pistocchi R."/>
        </authorList>
    </citation>
    <scope>NUCLEOTIDE SEQUENCE [LARGE SCALE GENOMIC DNA]</scope>
    <source>
        <strain evidence="4">LRLZ20PSL1</strain>
    </source>
</reference>
<dbReference type="SUPFAM" id="SSF63825">
    <property type="entry name" value="YWTD domain"/>
    <property type="match status" value="1"/>
</dbReference>
<dbReference type="Pfam" id="PF01841">
    <property type="entry name" value="Transglut_core"/>
    <property type="match status" value="1"/>
</dbReference>
<dbReference type="PANTHER" id="PTHR33490">
    <property type="entry name" value="BLR5614 PROTEIN-RELATED"/>
    <property type="match status" value="1"/>
</dbReference>
<feature type="domain" description="Transglutaminase-like" evidence="2">
    <location>
        <begin position="449"/>
        <end position="519"/>
    </location>
</feature>
<evidence type="ECO:0000256" key="1">
    <source>
        <dbReference type="SAM" id="MobiDB-lite"/>
    </source>
</evidence>
<dbReference type="Gene3D" id="3.10.620.30">
    <property type="match status" value="1"/>
</dbReference>
<dbReference type="Gene3D" id="2.130.10.10">
    <property type="entry name" value="YVTN repeat-like/Quinoprotein amine dehydrogenase"/>
    <property type="match status" value="1"/>
</dbReference>
<dbReference type="SUPFAM" id="SSF54001">
    <property type="entry name" value="Cysteine proteinases"/>
    <property type="match status" value="1"/>
</dbReference>
<dbReference type="PANTHER" id="PTHR33490:SF6">
    <property type="entry name" value="SLL1049 PROTEIN"/>
    <property type="match status" value="1"/>
</dbReference>
<name>A0ABW7C5Z4_9CYAN</name>
<evidence type="ECO:0000259" key="2">
    <source>
        <dbReference type="SMART" id="SM00460"/>
    </source>
</evidence>
<dbReference type="Proteomes" id="UP001604335">
    <property type="component" value="Unassembled WGS sequence"/>
</dbReference>
<gene>
    <name evidence="3" type="ORF">VPK24_03180</name>
</gene>
<dbReference type="InterPro" id="IPR002931">
    <property type="entry name" value="Transglutaminase-like"/>
</dbReference>
<evidence type="ECO:0000313" key="4">
    <source>
        <dbReference type="Proteomes" id="UP001604335"/>
    </source>
</evidence>
<proteinExistence type="predicted"/>
<comment type="caution">
    <text evidence="3">The sequence shown here is derived from an EMBL/GenBank/DDBJ whole genome shotgun (WGS) entry which is preliminary data.</text>
</comment>
<sequence length="589" mass="66246">MFAKSRQSPFRSPHDTDRPNAEATDSPAPPDRLHRLCRPLATYALRGLAIHQDQVLALDAARGHLLLVDLATDCTEVLNAYQVGDFLDAIGLAIGPPLAGADVPSVWFTRDREVLACNWGQWEPKPMYTLPEWVEGVAIYRSTLYVSSQRSGCIYVLDLNKGREITRFYAPGIGVENLVARGEELWVCDRLEQTVYCLDRATGLVNFSVLTPYESPTALAFDQAGTLWVAYSGEEPYIRDNPNDPEPLQVAFRDRVTIGPLDYGFYPDRGYALSNGYRIEMFYVEELSPLEGVDFSLLKDLEWRISLPANTDRQTVQSVEPVGMPFEIERLPDGQQVAVFKFGSIKRGEGRLFGWKAIIDVRGIRYQLTPPDVERLPSLADCQLPADYTEKYLVDNDSLAMDQPSVQAAAREAIGTETNLLRQMLAIRNYVYDRLGYRIRRSIEPPDAVLDRGYGCCGEYVGVLLALSRLNGIATRTVGRYKCPPPADRTQVALYPDYNHVWLEFFIPGFGWVPMESNPDDIQEGGPYPTRYFMALPWNHVEIAKGSRFQGIQVGGQPLAELSELKVGDLALNHVRFRILEELDPLDRP</sequence>
<organism evidence="3 4">
    <name type="scientific">Limnothrix redekei LRLZ20PSL1</name>
    <dbReference type="NCBI Taxonomy" id="3112953"/>
    <lineage>
        <taxon>Bacteria</taxon>
        <taxon>Bacillati</taxon>
        <taxon>Cyanobacteriota</taxon>
        <taxon>Cyanophyceae</taxon>
        <taxon>Pseudanabaenales</taxon>
        <taxon>Pseudanabaenaceae</taxon>
        <taxon>Limnothrix</taxon>
    </lineage>
</organism>
<protein>
    <submittedName>
        <fullName evidence="3">Transglutaminase domain-containing protein</fullName>
    </submittedName>
</protein>
<accession>A0ABW7C5Z4</accession>